<feature type="compositionally biased region" description="Polar residues" evidence="10">
    <location>
        <begin position="1"/>
        <end position="18"/>
    </location>
</feature>
<gene>
    <name evidence="12" type="ORF">P4O66_015536</name>
</gene>
<keyword evidence="2 9" id="KW-0175">Coiled coil</keyword>
<keyword evidence="5 8" id="KW-0539">Nucleus</keyword>
<evidence type="ECO:0000259" key="11">
    <source>
        <dbReference type="PROSITE" id="PS50118"/>
    </source>
</evidence>
<protein>
    <recommendedName>
        <fullName evidence="6">High mobility group protein 20A</fullName>
    </recommendedName>
    <alternativeName>
        <fullName evidence="7">HMG box-containing protein 20A</fullName>
    </alternativeName>
</protein>
<feature type="region of interest" description="Disordered" evidence="10">
    <location>
        <begin position="1"/>
        <end position="54"/>
    </location>
</feature>
<dbReference type="Gene3D" id="1.10.30.10">
    <property type="entry name" value="High mobility group box domain"/>
    <property type="match status" value="1"/>
</dbReference>
<dbReference type="SUPFAM" id="SSF47095">
    <property type="entry name" value="HMG-box"/>
    <property type="match status" value="1"/>
</dbReference>
<dbReference type="GO" id="GO:0005634">
    <property type="term" value="C:nucleus"/>
    <property type="evidence" value="ECO:0007669"/>
    <property type="project" value="UniProtKB-UniRule"/>
</dbReference>
<dbReference type="GO" id="GO:0010468">
    <property type="term" value="P:regulation of gene expression"/>
    <property type="evidence" value="ECO:0007669"/>
    <property type="project" value="TreeGrafter"/>
</dbReference>
<evidence type="ECO:0000256" key="2">
    <source>
        <dbReference type="ARBA" id="ARBA00023054"/>
    </source>
</evidence>
<dbReference type="AlphaFoldDB" id="A0AAD9DQN5"/>
<reference evidence="12" key="1">
    <citation type="submission" date="2023-03" db="EMBL/GenBank/DDBJ databases">
        <title>Electrophorus voltai genome.</title>
        <authorList>
            <person name="Bian C."/>
        </authorList>
    </citation>
    <scope>NUCLEOTIDE SEQUENCE</scope>
    <source>
        <strain evidence="12">CB-2022</strain>
        <tissue evidence="12">Muscle</tissue>
    </source>
</reference>
<keyword evidence="13" id="KW-1185">Reference proteome</keyword>
<dbReference type="PRINTS" id="PR00886">
    <property type="entry name" value="HIGHMOBLTY12"/>
</dbReference>
<dbReference type="InterPro" id="IPR051965">
    <property type="entry name" value="ChromReg_NeuronalGeneExpr"/>
</dbReference>
<evidence type="ECO:0000313" key="12">
    <source>
        <dbReference type="EMBL" id="KAK1789633.1"/>
    </source>
</evidence>
<dbReference type="PROSITE" id="PS50118">
    <property type="entry name" value="HMG_BOX_2"/>
    <property type="match status" value="1"/>
</dbReference>
<evidence type="ECO:0000256" key="7">
    <source>
        <dbReference type="ARBA" id="ARBA00043040"/>
    </source>
</evidence>
<feature type="compositionally biased region" description="Basic residues" evidence="10">
    <location>
        <begin position="26"/>
        <end position="38"/>
    </location>
</feature>
<evidence type="ECO:0000256" key="4">
    <source>
        <dbReference type="ARBA" id="ARBA00023163"/>
    </source>
</evidence>
<feature type="DNA-binding region" description="HMG box" evidence="8">
    <location>
        <begin position="45"/>
        <end position="113"/>
    </location>
</feature>
<dbReference type="CDD" id="cd22017">
    <property type="entry name" value="HMG-box_HMG20A"/>
    <property type="match status" value="1"/>
</dbReference>
<evidence type="ECO:0000256" key="3">
    <source>
        <dbReference type="ARBA" id="ARBA00023125"/>
    </source>
</evidence>
<comment type="caution">
    <text evidence="12">The sequence shown here is derived from an EMBL/GenBank/DDBJ whole genome shotgun (WGS) entry which is preliminary data.</text>
</comment>
<evidence type="ECO:0000256" key="10">
    <source>
        <dbReference type="SAM" id="MobiDB-lite"/>
    </source>
</evidence>
<evidence type="ECO:0000256" key="6">
    <source>
        <dbReference type="ARBA" id="ARBA00039787"/>
    </source>
</evidence>
<feature type="coiled-coil region" evidence="9">
    <location>
        <begin position="88"/>
        <end position="115"/>
    </location>
</feature>
<keyword evidence="3 8" id="KW-0238">DNA-binding</keyword>
<proteinExistence type="predicted"/>
<evidence type="ECO:0000256" key="8">
    <source>
        <dbReference type="PROSITE-ProRule" id="PRU00267"/>
    </source>
</evidence>
<name>A0AAD9DQN5_9TELE</name>
<accession>A0AAD9DQN5</accession>
<feature type="domain" description="HMG box" evidence="11">
    <location>
        <begin position="45"/>
        <end position="113"/>
    </location>
</feature>
<evidence type="ECO:0000256" key="5">
    <source>
        <dbReference type="ARBA" id="ARBA00023242"/>
    </source>
</evidence>
<dbReference type="GO" id="GO:0003677">
    <property type="term" value="F:DNA binding"/>
    <property type="evidence" value="ECO:0007669"/>
    <property type="project" value="UniProtKB-UniRule"/>
</dbReference>
<sequence length="326" mass="37303">MEEQSASPGANTDNSSQRNGEEKPRRASWTKGRKRKKPMKDSNAPKAPLTGYVRFMNDRREQLRAERPDVPFPEITRMLGNEWSKLPADEKQRYLDEAEKDKERYMKELEKYQQTEAYKHFTRKVQEKQKGKRLRGGTDQNLACDSTVNREMWAGSLPGKLSTSEVISLSLSLSLSTPPPPNCQNDGGLKDRSVFDIPIFTEEFLNHSKAREAELRQLRKTNMEYEERNAALQKHVESMRGAVERLEGDVLQERTRNSLLQQHLDTLRSALTHSFSNVPLPGSGETASLDSIDSYMKKLHGVVVSSPQEHEHLISLVREVVSRLDR</sequence>
<evidence type="ECO:0000313" key="13">
    <source>
        <dbReference type="Proteomes" id="UP001239994"/>
    </source>
</evidence>
<dbReference type="SMART" id="SM00398">
    <property type="entry name" value="HMG"/>
    <property type="match status" value="1"/>
</dbReference>
<feature type="coiled-coil region" evidence="9">
    <location>
        <begin position="208"/>
        <end position="249"/>
    </location>
</feature>
<dbReference type="PANTHER" id="PTHR46040:SF1">
    <property type="entry name" value="HIGH MOBILITY GROUP PROTEIN 20A-RELATED"/>
    <property type="match status" value="1"/>
</dbReference>
<dbReference type="Proteomes" id="UP001239994">
    <property type="component" value="Unassembled WGS sequence"/>
</dbReference>
<dbReference type="PANTHER" id="PTHR46040">
    <property type="entry name" value="HIGH MOBILITY GROUP PROTEIN 2"/>
    <property type="match status" value="1"/>
</dbReference>
<keyword evidence="4" id="KW-0804">Transcription</keyword>
<keyword evidence="1" id="KW-0805">Transcription regulation</keyword>
<evidence type="ECO:0000256" key="9">
    <source>
        <dbReference type="SAM" id="Coils"/>
    </source>
</evidence>
<dbReference type="InterPro" id="IPR009071">
    <property type="entry name" value="HMG_box_dom"/>
</dbReference>
<organism evidence="12 13">
    <name type="scientific">Electrophorus voltai</name>
    <dbReference type="NCBI Taxonomy" id="2609070"/>
    <lineage>
        <taxon>Eukaryota</taxon>
        <taxon>Metazoa</taxon>
        <taxon>Chordata</taxon>
        <taxon>Craniata</taxon>
        <taxon>Vertebrata</taxon>
        <taxon>Euteleostomi</taxon>
        <taxon>Actinopterygii</taxon>
        <taxon>Neopterygii</taxon>
        <taxon>Teleostei</taxon>
        <taxon>Ostariophysi</taxon>
        <taxon>Gymnotiformes</taxon>
        <taxon>Gymnotoidei</taxon>
        <taxon>Gymnotidae</taxon>
        <taxon>Electrophorus</taxon>
    </lineage>
</organism>
<dbReference type="InterPro" id="IPR036910">
    <property type="entry name" value="HMG_box_dom_sf"/>
</dbReference>
<evidence type="ECO:0000256" key="1">
    <source>
        <dbReference type="ARBA" id="ARBA00023015"/>
    </source>
</evidence>
<dbReference type="EMBL" id="JAROKS010000022">
    <property type="protein sequence ID" value="KAK1789633.1"/>
    <property type="molecule type" value="Genomic_DNA"/>
</dbReference>
<dbReference type="Pfam" id="PF00505">
    <property type="entry name" value="HMG_box"/>
    <property type="match status" value="1"/>
</dbReference>